<protein>
    <submittedName>
        <fullName evidence="9">Molybdenum ABC transporter permease subunit</fullName>
    </submittedName>
</protein>
<reference evidence="9 10" key="1">
    <citation type="journal article" date="2018" name="Int. J. Syst. Evol. Microbiol.">
        <title>Mesosutterella multiformis gen. nov., sp. nov., a member of the family Sutterellaceae and Sutterella megalosphaeroides sp. nov., isolated from human faeces.</title>
        <authorList>
            <person name="Sakamoto M."/>
            <person name="Ikeyama N."/>
            <person name="Kunihiro T."/>
            <person name="Iino T."/>
            <person name="Yuki M."/>
            <person name="Ohkuma M."/>
        </authorList>
    </citation>
    <scope>NUCLEOTIDE SEQUENCE [LARGE SCALE GENOMIC DNA]</scope>
    <source>
        <strain evidence="9 10">4NBBH2</strain>
    </source>
</reference>
<evidence type="ECO:0000313" key="9">
    <source>
        <dbReference type="EMBL" id="GBO94676.1"/>
    </source>
</evidence>
<evidence type="ECO:0000256" key="5">
    <source>
        <dbReference type="ARBA" id="ARBA00022989"/>
    </source>
</evidence>
<dbReference type="GO" id="GO:0055085">
    <property type="term" value="P:transmembrane transport"/>
    <property type="evidence" value="ECO:0007669"/>
    <property type="project" value="InterPro"/>
</dbReference>
<comment type="subcellular location">
    <subcellularLocation>
        <location evidence="1 7">Cell membrane</location>
        <topology evidence="1 7">Multi-pass membrane protein</topology>
    </subcellularLocation>
</comment>
<proteinExistence type="inferred from homology"/>
<dbReference type="InterPro" id="IPR000515">
    <property type="entry name" value="MetI-like"/>
</dbReference>
<keyword evidence="6 7" id="KW-0472">Membrane</keyword>
<name>A0A388SEH4_9BURK</name>
<comment type="similarity">
    <text evidence="7">Belongs to the binding-protein-dependent transport system permease family.</text>
</comment>
<feature type="domain" description="ABC transmembrane type-1" evidence="8">
    <location>
        <begin position="21"/>
        <end position="226"/>
    </location>
</feature>
<gene>
    <name evidence="9" type="ORF">MESMUL_20300</name>
</gene>
<organism evidence="9 10">
    <name type="scientific">Mesosutterella multiformis</name>
    <dbReference type="NCBI Taxonomy" id="2259133"/>
    <lineage>
        <taxon>Bacteria</taxon>
        <taxon>Pseudomonadati</taxon>
        <taxon>Pseudomonadota</taxon>
        <taxon>Betaproteobacteria</taxon>
        <taxon>Burkholderiales</taxon>
        <taxon>Sutterellaceae</taxon>
        <taxon>Mesosutterella</taxon>
    </lineage>
</organism>
<comment type="caution">
    <text evidence="9">The sequence shown here is derived from an EMBL/GenBank/DDBJ whole genome shotgun (WGS) entry which is preliminary data.</text>
</comment>
<sequence>MPEWLSIFLSPDLWESLTGPLWLTGNALFWSLALHALLSIPIAFWLARQQNVLTKLVGFVTTLPLIFPPIALGYLLMVLLGQNGWIGGWLKTEWGIRVLFTPEAVILAAFVAGIPLVVRPLKAAFSDAKLRDLEAAASLCGLSPLKRFLLITVPLVRKPLAAAFILAAGRAIGEVGITMMLGGNIEDRTATVSLEIFNAVGRGDFDEATALCGVLAAISLCFYVLLDRLGASDKA</sequence>
<dbReference type="PANTHER" id="PTHR30183:SF3">
    <property type="entry name" value="MOLYBDENUM TRANSPORT SYSTEM PERMEASE PROTEIN MODB"/>
    <property type="match status" value="1"/>
</dbReference>
<dbReference type="EMBL" id="BGZJ01000002">
    <property type="protein sequence ID" value="GBO94676.1"/>
    <property type="molecule type" value="Genomic_DNA"/>
</dbReference>
<dbReference type="GO" id="GO:0005886">
    <property type="term" value="C:plasma membrane"/>
    <property type="evidence" value="ECO:0007669"/>
    <property type="project" value="UniProtKB-SubCell"/>
</dbReference>
<dbReference type="AlphaFoldDB" id="A0A388SEH4"/>
<evidence type="ECO:0000256" key="3">
    <source>
        <dbReference type="ARBA" id="ARBA00022475"/>
    </source>
</evidence>
<accession>A0A388SEH4</accession>
<keyword evidence="3" id="KW-1003">Cell membrane</keyword>
<evidence type="ECO:0000256" key="2">
    <source>
        <dbReference type="ARBA" id="ARBA00022448"/>
    </source>
</evidence>
<dbReference type="RefSeq" id="WP_116270898.1">
    <property type="nucleotide sequence ID" value="NZ_BGZJ01000002.1"/>
</dbReference>
<evidence type="ECO:0000259" key="8">
    <source>
        <dbReference type="PROSITE" id="PS50928"/>
    </source>
</evidence>
<dbReference type="PANTHER" id="PTHR30183">
    <property type="entry name" value="MOLYBDENUM TRANSPORT SYSTEM PERMEASE PROTEIN MODB"/>
    <property type="match status" value="1"/>
</dbReference>
<evidence type="ECO:0000256" key="7">
    <source>
        <dbReference type="RuleBase" id="RU363032"/>
    </source>
</evidence>
<dbReference type="Proteomes" id="UP000266091">
    <property type="component" value="Unassembled WGS sequence"/>
</dbReference>
<keyword evidence="4 7" id="KW-0812">Transmembrane</keyword>
<evidence type="ECO:0000256" key="6">
    <source>
        <dbReference type="ARBA" id="ARBA00023136"/>
    </source>
</evidence>
<dbReference type="OrthoDB" id="9795403at2"/>
<feature type="transmembrane region" description="Helical" evidence="7">
    <location>
        <begin position="160"/>
        <end position="181"/>
    </location>
</feature>
<feature type="transmembrane region" description="Helical" evidence="7">
    <location>
        <begin position="208"/>
        <end position="226"/>
    </location>
</feature>
<dbReference type="Pfam" id="PF00528">
    <property type="entry name" value="BPD_transp_1"/>
    <property type="match status" value="1"/>
</dbReference>
<feature type="transmembrane region" description="Helical" evidence="7">
    <location>
        <begin position="100"/>
        <end position="121"/>
    </location>
</feature>
<feature type="transmembrane region" description="Helical" evidence="7">
    <location>
        <begin position="27"/>
        <end position="47"/>
    </location>
</feature>
<keyword evidence="5 7" id="KW-1133">Transmembrane helix</keyword>
<dbReference type="PROSITE" id="PS50928">
    <property type="entry name" value="ABC_TM1"/>
    <property type="match status" value="1"/>
</dbReference>
<evidence type="ECO:0000256" key="1">
    <source>
        <dbReference type="ARBA" id="ARBA00004651"/>
    </source>
</evidence>
<evidence type="ECO:0000313" key="10">
    <source>
        <dbReference type="Proteomes" id="UP000266091"/>
    </source>
</evidence>
<keyword evidence="10" id="KW-1185">Reference proteome</keyword>
<dbReference type="CDD" id="cd06261">
    <property type="entry name" value="TM_PBP2"/>
    <property type="match status" value="1"/>
</dbReference>
<dbReference type="Gene3D" id="1.10.3720.10">
    <property type="entry name" value="MetI-like"/>
    <property type="match status" value="1"/>
</dbReference>
<dbReference type="SUPFAM" id="SSF161098">
    <property type="entry name" value="MetI-like"/>
    <property type="match status" value="1"/>
</dbReference>
<keyword evidence="2 7" id="KW-0813">Transport</keyword>
<evidence type="ECO:0000256" key="4">
    <source>
        <dbReference type="ARBA" id="ARBA00022692"/>
    </source>
</evidence>
<dbReference type="InterPro" id="IPR035906">
    <property type="entry name" value="MetI-like_sf"/>
</dbReference>
<feature type="transmembrane region" description="Helical" evidence="7">
    <location>
        <begin position="59"/>
        <end position="80"/>
    </location>
</feature>